<keyword evidence="1" id="KW-0560">Oxidoreductase</keyword>
<dbReference type="Gene3D" id="3.50.50.60">
    <property type="entry name" value="FAD/NAD(P)-binding domain"/>
    <property type="match status" value="1"/>
</dbReference>
<keyword evidence="7" id="KW-1185">Reference proteome</keyword>
<keyword evidence="2" id="KW-1133">Transmembrane helix</keyword>
<proteinExistence type="predicted"/>
<evidence type="ECO:0000313" key="4">
    <source>
        <dbReference type="EMBL" id="KAB2703231.1"/>
    </source>
</evidence>
<evidence type="ECO:0000256" key="1">
    <source>
        <dbReference type="ARBA" id="ARBA00023002"/>
    </source>
</evidence>
<dbReference type="EMBL" id="WBWF01000009">
    <property type="protein sequence ID" value="KAB2703231.1"/>
    <property type="molecule type" value="Genomic_DNA"/>
</dbReference>
<dbReference type="Proteomes" id="UP000435957">
    <property type="component" value="Unassembled WGS sequence"/>
</dbReference>
<dbReference type="InterPro" id="IPR006076">
    <property type="entry name" value="FAD-dep_OxRdtase"/>
</dbReference>
<dbReference type="GO" id="GO:0005737">
    <property type="term" value="C:cytoplasm"/>
    <property type="evidence" value="ECO:0007669"/>
    <property type="project" value="TreeGrafter"/>
</dbReference>
<dbReference type="PANTHER" id="PTHR13847:SF287">
    <property type="entry name" value="FAD-DEPENDENT OXIDOREDUCTASE DOMAIN-CONTAINING PROTEIN 1"/>
    <property type="match status" value="1"/>
</dbReference>
<dbReference type="RefSeq" id="WP_094513667.1">
    <property type="nucleotide sequence ID" value="NZ_JBHEEP010000007.1"/>
</dbReference>
<comment type="caution">
    <text evidence="5">The sequence shown here is derived from an EMBL/GenBank/DDBJ whole genome shotgun (WGS) entry which is preliminary data.</text>
</comment>
<dbReference type="EMBL" id="NNRN01000029">
    <property type="protein sequence ID" value="OYR32517.1"/>
    <property type="molecule type" value="Genomic_DNA"/>
</dbReference>
<dbReference type="Proteomes" id="UP000216363">
    <property type="component" value="Unassembled WGS sequence"/>
</dbReference>
<organism evidence="5 6">
    <name type="scientific">Brucella lupini</name>
    <dbReference type="NCBI Taxonomy" id="255457"/>
    <lineage>
        <taxon>Bacteria</taxon>
        <taxon>Pseudomonadati</taxon>
        <taxon>Pseudomonadota</taxon>
        <taxon>Alphaproteobacteria</taxon>
        <taxon>Hyphomicrobiales</taxon>
        <taxon>Brucellaceae</taxon>
        <taxon>Brucella/Ochrobactrum group</taxon>
        <taxon>Brucella</taxon>
    </lineage>
</organism>
<evidence type="ECO:0000313" key="7">
    <source>
        <dbReference type="Proteomes" id="UP000435957"/>
    </source>
</evidence>
<evidence type="ECO:0000313" key="6">
    <source>
        <dbReference type="Proteomes" id="UP000216363"/>
    </source>
</evidence>
<dbReference type="InterPro" id="IPR036188">
    <property type="entry name" value="FAD/NAD-bd_sf"/>
</dbReference>
<dbReference type="GO" id="GO:0016491">
    <property type="term" value="F:oxidoreductase activity"/>
    <property type="evidence" value="ECO:0007669"/>
    <property type="project" value="UniProtKB-KW"/>
</dbReference>
<reference evidence="5 6" key="1">
    <citation type="submission" date="2017-07" db="EMBL/GenBank/DDBJ databases">
        <title>Draft genome of Ochrobactrum lupini type strain LUP21.</title>
        <authorList>
            <person name="Krzyzanowska D.M."/>
            <person name="Jafra S."/>
        </authorList>
    </citation>
    <scope>NUCLEOTIDE SEQUENCE [LARGE SCALE GENOMIC DNA]</scope>
    <source>
        <strain evidence="5 6">LUP21</strain>
    </source>
</reference>
<feature type="transmembrane region" description="Helical" evidence="2">
    <location>
        <begin position="7"/>
        <end position="25"/>
    </location>
</feature>
<dbReference type="Pfam" id="PF01266">
    <property type="entry name" value="DAO"/>
    <property type="match status" value="1"/>
</dbReference>
<dbReference type="PANTHER" id="PTHR13847">
    <property type="entry name" value="SARCOSINE DEHYDROGENASE-RELATED"/>
    <property type="match status" value="1"/>
</dbReference>
<dbReference type="Gene3D" id="3.30.9.10">
    <property type="entry name" value="D-Amino Acid Oxidase, subunit A, domain 2"/>
    <property type="match status" value="1"/>
</dbReference>
<evidence type="ECO:0000259" key="3">
    <source>
        <dbReference type="Pfam" id="PF01266"/>
    </source>
</evidence>
<keyword evidence="2" id="KW-0472">Membrane</keyword>
<reference evidence="4 7" key="2">
    <citation type="submission" date="2019-09" db="EMBL/GenBank/DDBJ databases">
        <title>Taxonomic organization of the family Brucellaceae based on a phylogenomic approach.</title>
        <authorList>
            <person name="Leclercq S."/>
            <person name="Cloeckaert A."/>
            <person name="Zygmunt M.S."/>
        </authorList>
    </citation>
    <scope>NUCLEOTIDE SEQUENCE [LARGE SCALE GENOMIC DNA]</scope>
    <source>
        <strain evidence="4 7">LUP23</strain>
    </source>
</reference>
<gene>
    <name evidence="5" type="ORF">CES86_0173</name>
    <name evidence="4" type="ORF">F9L03_14260</name>
</gene>
<evidence type="ECO:0000313" key="5">
    <source>
        <dbReference type="EMBL" id="OYR32517.1"/>
    </source>
</evidence>
<feature type="domain" description="FAD dependent oxidoreductase" evidence="3">
    <location>
        <begin position="8"/>
        <end position="360"/>
    </location>
</feature>
<keyword evidence="2" id="KW-0812">Transmembrane</keyword>
<sequence>MTDTKKARIVIVGGAIMGSFAAWFLRREGFAGEITVVEKDPTYQFCSTALSAASIRTQFGTPVNIYMSLFGVDFFHRIKETFGASADIGYVENGYLILGGPETGEARRIAAEMQRAEGADVIALTPEEVVARFPYLSVEDIGVGTFGASGEGWFDAWSLLSLVRGAAKDLGVRYVSARVDGFDIEGTRISGVRLHDGVVLPCDWCVMAAGAASGALTTALGQPLPVSPRKRTVFSFRAPLKAANFPMLFDSSGIWTRPEGEGFIGGIQPPADRDHDATDDFEPHHELMEEIFWPALAARIPAMEQLRLERSWAGHYEINALDHNGVVGPHDEISNLVFSTGFSGHGVMHAPAAGRGVAELIVNGAYTSLDLSPLGYHRIRAGQPMPESIIY</sequence>
<dbReference type="AlphaFoldDB" id="A0A256GZB1"/>
<accession>A0A256GZB1</accession>
<dbReference type="GO" id="GO:0032981">
    <property type="term" value="P:mitochondrial respiratory chain complex I assembly"/>
    <property type="evidence" value="ECO:0007669"/>
    <property type="project" value="TreeGrafter"/>
</dbReference>
<dbReference type="SUPFAM" id="SSF51905">
    <property type="entry name" value="FAD/NAD(P)-binding domain"/>
    <property type="match status" value="1"/>
</dbReference>
<name>A0A256GZB1_9HYPH</name>
<evidence type="ECO:0000256" key="2">
    <source>
        <dbReference type="SAM" id="Phobius"/>
    </source>
</evidence>
<protein>
    <submittedName>
        <fullName evidence="5">FAD dependent oxidoreductase family protein</fullName>
    </submittedName>
    <submittedName>
        <fullName evidence="4">FAD-binding oxidoreductase</fullName>
    </submittedName>
</protein>